<evidence type="ECO:0000313" key="4">
    <source>
        <dbReference type="EMBL" id="HHQ80518.1"/>
    </source>
</evidence>
<dbReference type="AlphaFoldDB" id="A0A7J3ZKF7"/>
<feature type="transmembrane region" description="Helical" evidence="3">
    <location>
        <begin position="108"/>
        <end position="128"/>
    </location>
</feature>
<feature type="transmembrane region" description="Helical" evidence="3">
    <location>
        <begin position="218"/>
        <end position="239"/>
    </location>
</feature>
<dbReference type="GO" id="GO:0008654">
    <property type="term" value="P:phospholipid biosynthetic process"/>
    <property type="evidence" value="ECO:0007669"/>
    <property type="project" value="InterPro"/>
</dbReference>
<dbReference type="GO" id="GO:0016780">
    <property type="term" value="F:phosphotransferase activity, for other substituted phosphate groups"/>
    <property type="evidence" value="ECO:0007669"/>
    <property type="project" value="InterPro"/>
</dbReference>
<name>A0A7J3ZKF7_9CREN</name>
<keyword evidence="3" id="KW-1133">Transmembrane helix</keyword>
<dbReference type="InterPro" id="IPR000462">
    <property type="entry name" value="CDP-OH_P_trans"/>
</dbReference>
<feature type="transmembrane region" description="Helical" evidence="3">
    <location>
        <begin position="33"/>
        <end position="51"/>
    </location>
</feature>
<dbReference type="EMBL" id="DRZC01000051">
    <property type="protein sequence ID" value="HHQ80518.1"/>
    <property type="molecule type" value="Genomic_DNA"/>
</dbReference>
<dbReference type="InterPro" id="IPR043130">
    <property type="entry name" value="CDP-OH_PTrfase_TM_dom"/>
</dbReference>
<comment type="caution">
    <text evidence="4">The sequence shown here is derived from an EMBL/GenBank/DDBJ whole genome shotgun (WGS) entry which is preliminary data.</text>
</comment>
<accession>A0A7J3ZKF7</accession>
<protein>
    <submittedName>
        <fullName evidence="4">CDP-alcohol phosphatidyltransferase family protein</fullName>
    </submittedName>
</protein>
<feature type="transmembrane region" description="Helical" evidence="3">
    <location>
        <begin position="58"/>
        <end position="75"/>
    </location>
</feature>
<dbReference type="InterPro" id="IPR048254">
    <property type="entry name" value="CDP_ALCOHOL_P_TRANSF_CS"/>
</dbReference>
<keyword evidence="3" id="KW-0812">Transmembrane</keyword>
<comment type="similarity">
    <text evidence="2">Belongs to the CDP-alcohol phosphatidyltransferase class-I family.</text>
</comment>
<keyword evidence="1 2" id="KW-0808">Transferase</keyword>
<reference evidence="4" key="1">
    <citation type="journal article" date="2020" name="mSystems">
        <title>Genome- and Community-Level Interaction Insights into Carbon Utilization and Element Cycling Functions of Hydrothermarchaeota in Hydrothermal Sediment.</title>
        <authorList>
            <person name="Zhou Z."/>
            <person name="Liu Y."/>
            <person name="Xu W."/>
            <person name="Pan J."/>
            <person name="Luo Z.H."/>
            <person name="Li M."/>
        </authorList>
    </citation>
    <scope>NUCLEOTIDE SEQUENCE [LARGE SCALE GENOMIC DNA]</scope>
    <source>
        <strain evidence="4">SpSt-1116</strain>
    </source>
</reference>
<dbReference type="Gene3D" id="1.20.120.1760">
    <property type="match status" value="1"/>
</dbReference>
<evidence type="ECO:0000256" key="3">
    <source>
        <dbReference type="SAM" id="Phobius"/>
    </source>
</evidence>
<dbReference type="Pfam" id="PF01066">
    <property type="entry name" value="CDP-OH_P_transf"/>
    <property type="match status" value="1"/>
</dbReference>
<organism evidence="4">
    <name type="scientific">Fervidicoccus fontis</name>
    <dbReference type="NCBI Taxonomy" id="683846"/>
    <lineage>
        <taxon>Archaea</taxon>
        <taxon>Thermoproteota</taxon>
        <taxon>Thermoprotei</taxon>
        <taxon>Fervidicoccales</taxon>
        <taxon>Fervidicoccaceae</taxon>
        <taxon>Fervidicoccus</taxon>
    </lineage>
</organism>
<evidence type="ECO:0000256" key="1">
    <source>
        <dbReference type="ARBA" id="ARBA00022679"/>
    </source>
</evidence>
<keyword evidence="3" id="KW-0472">Membrane</keyword>
<sequence length="261" mass="29134">MDSIAYRLLSLSGGSLGVVGRVAWSYAALIPEVVTVSTGLLASLALILVVFEMLEYGIRIVFLCLALDVVDGYLARKLGAVSERGEFLDRLFDRLYQVVVPAVLYAKYIYPSTLAIVYATLIITISYWRLSRRVPTRECFAGLPLHVHTILILASAFSGFPVPPELMLLLALLSLIPLRYYRRSLRASPTSNQGTLWPLRLAVPLLLAIAPYEKISSVFMAIETVVLGYVALGWVPFLVSEKGSIKNRLFYRSREDLYRLN</sequence>
<proteinExistence type="inferred from homology"/>
<gene>
    <name evidence="4" type="ORF">ENM78_03570</name>
</gene>
<dbReference type="PROSITE" id="PS00379">
    <property type="entry name" value="CDP_ALCOHOL_P_TRANSF"/>
    <property type="match status" value="1"/>
</dbReference>
<dbReference type="GO" id="GO:0016020">
    <property type="term" value="C:membrane"/>
    <property type="evidence" value="ECO:0007669"/>
    <property type="project" value="InterPro"/>
</dbReference>
<evidence type="ECO:0000256" key="2">
    <source>
        <dbReference type="RuleBase" id="RU003750"/>
    </source>
</evidence>